<protein>
    <submittedName>
        <fullName evidence="2">Uncharacterized protein</fullName>
    </submittedName>
</protein>
<feature type="region of interest" description="Disordered" evidence="1">
    <location>
        <begin position="1"/>
        <end position="21"/>
    </location>
</feature>
<dbReference type="AlphaFoldDB" id="A0A0B6XX10"/>
<evidence type="ECO:0000313" key="2">
    <source>
        <dbReference type="EMBL" id="CEK48066.1"/>
    </source>
</evidence>
<feature type="non-terminal residue" evidence="2">
    <location>
        <position position="53"/>
    </location>
</feature>
<reference evidence="2" key="1">
    <citation type="submission" date="2014-12" db="EMBL/GenBank/DDBJ databases">
        <title>Insight into the proteome of Arion vulgaris.</title>
        <authorList>
            <person name="Aradska J."/>
            <person name="Bulat T."/>
            <person name="Smidak R."/>
            <person name="Sarate P."/>
            <person name="Gangsoo J."/>
            <person name="Sialana F."/>
            <person name="Bilban M."/>
            <person name="Lubec G."/>
        </authorList>
    </citation>
    <scope>NUCLEOTIDE SEQUENCE</scope>
    <source>
        <tissue evidence="2">Skin</tissue>
    </source>
</reference>
<accession>A0A0B6XX10</accession>
<proteinExistence type="predicted"/>
<dbReference type="EMBL" id="HACG01001201">
    <property type="protein sequence ID" value="CEK48066.1"/>
    <property type="molecule type" value="Transcribed_RNA"/>
</dbReference>
<gene>
    <name evidence="2" type="primary">ORF3018</name>
</gene>
<name>A0A0B6XX10_9EUPU</name>
<organism evidence="2">
    <name type="scientific">Arion vulgaris</name>
    <dbReference type="NCBI Taxonomy" id="1028688"/>
    <lineage>
        <taxon>Eukaryota</taxon>
        <taxon>Metazoa</taxon>
        <taxon>Spiralia</taxon>
        <taxon>Lophotrochozoa</taxon>
        <taxon>Mollusca</taxon>
        <taxon>Gastropoda</taxon>
        <taxon>Heterobranchia</taxon>
        <taxon>Euthyneura</taxon>
        <taxon>Panpulmonata</taxon>
        <taxon>Eupulmonata</taxon>
        <taxon>Stylommatophora</taxon>
        <taxon>Helicina</taxon>
        <taxon>Arionoidea</taxon>
        <taxon>Arionidae</taxon>
        <taxon>Arion</taxon>
    </lineage>
</organism>
<sequence length="53" mass="6413">MQFQVCPGRNDIARKHKHTHPYTHIDTHRLCTNPHMRARTHTHHQHQETEINN</sequence>
<evidence type="ECO:0000256" key="1">
    <source>
        <dbReference type="SAM" id="MobiDB-lite"/>
    </source>
</evidence>